<accession>A0A0C3SD46</accession>
<dbReference type="AlphaFoldDB" id="A0A0C3SD46"/>
<dbReference type="STRING" id="745531.A0A0C3SD46"/>
<dbReference type="OrthoDB" id="10253744at2759"/>
<organism evidence="2 3">
    <name type="scientific">Phlebiopsis gigantea (strain 11061_1 CR5-6)</name>
    <name type="common">White-rot fungus</name>
    <name type="synonym">Peniophora gigantea</name>
    <dbReference type="NCBI Taxonomy" id="745531"/>
    <lineage>
        <taxon>Eukaryota</taxon>
        <taxon>Fungi</taxon>
        <taxon>Dikarya</taxon>
        <taxon>Basidiomycota</taxon>
        <taxon>Agaricomycotina</taxon>
        <taxon>Agaricomycetes</taxon>
        <taxon>Polyporales</taxon>
        <taxon>Phanerochaetaceae</taxon>
        <taxon>Phlebiopsis</taxon>
    </lineage>
</organism>
<dbReference type="SUPFAM" id="SSF52833">
    <property type="entry name" value="Thioredoxin-like"/>
    <property type="match status" value="1"/>
</dbReference>
<dbReference type="Proteomes" id="UP000053257">
    <property type="component" value="Unassembled WGS sequence"/>
</dbReference>
<dbReference type="InterPro" id="IPR009737">
    <property type="entry name" value="Aim32/Apd1-like"/>
</dbReference>
<keyword evidence="3" id="KW-1185">Reference proteome</keyword>
<dbReference type="HOGENOM" id="CLU_092126_0_0_1"/>
<evidence type="ECO:0008006" key="4">
    <source>
        <dbReference type="Google" id="ProtNLM"/>
    </source>
</evidence>
<name>A0A0C3SD46_PHLG1</name>
<dbReference type="Pfam" id="PF06999">
    <property type="entry name" value="Suc_Fer-like"/>
    <property type="match status" value="1"/>
</dbReference>
<evidence type="ECO:0000313" key="3">
    <source>
        <dbReference type="Proteomes" id="UP000053257"/>
    </source>
</evidence>
<dbReference type="InterPro" id="IPR036249">
    <property type="entry name" value="Thioredoxin-like_sf"/>
</dbReference>
<evidence type="ECO:0000313" key="2">
    <source>
        <dbReference type="EMBL" id="KIP09360.1"/>
    </source>
</evidence>
<evidence type="ECO:0000256" key="1">
    <source>
        <dbReference type="SAM" id="MobiDB-lite"/>
    </source>
</evidence>
<sequence>MSSASPTEPLAGTVGYHNTYILLHTRVPPPLFPAKVSSKLQRALMLRTIRWGGNVNLAWLPEDGEYRGSTTPEWEDPEREAYRVSAFSVHRGYLDIPQLSMENIDEVAETLQRHSQRPEGMGADILATSPLYFYVCTHGERDCRCRDTGSAVFAALQQEVKKHNLGDTVKVGGVGHVGGHKYAANVLVFPYGDWLGNIKPEHVPELVARMCRPRSKLQFNPLNSPPIHSENLWRGRMGLDKEEQKRLVGSGEPKTIETSLSPHPSRS</sequence>
<reference evidence="2 3" key="1">
    <citation type="journal article" date="2014" name="PLoS Genet.">
        <title>Analysis of the Phlebiopsis gigantea genome, transcriptome and secretome provides insight into its pioneer colonization strategies of wood.</title>
        <authorList>
            <person name="Hori C."/>
            <person name="Ishida T."/>
            <person name="Igarashi K."/>
            <person name="Samejima M."/>
            <person name="Suzuki H."/>
            <person name="Master E."/>
            <person name="Ferreira P."/>
            <person name="Ruiz-Duenas F.J."/>
            <person name="Held B."/>
            <person name="Canessa P."/>
            <person name="Larrondo L.F."/>
            <person name="Schmoll M."/>
            <person name="Druzhinina I.S."/>
            <person name="Kubicek C.P."/>
            <person name="Gaskell J.A."/>
            <person name="Kersten P."/>
            <person name="St John F."/>
            <person name="Glasner J."/>
            <person name="Sabat G."/>
            <person name="Splinter BonDurant S."/>
            <person name="Syed K."/>
            <person name="Yadav J."/>
            <person name="Mgbeahuruike A.C."/>
            <person name="Kovalchuk A."/>
            <person name="Asiegbu F.O."/>
            <person name="Lackner G."/>
            <person name="Hoffmeister D."/>
            <person name="Rencoret J."/>
            <person name="Gutierrez A."/>
            <person name="Sun H."/>
            <person name="Lindquist E."/>
            <person name="Barry K."/>
            <person name="Riley R."/>
            <person name="Grigoriev I.V."/>
            <person name="Henrissat B."/>
            <person name="Kues U."/>
            <person name="Berka R.M."/>
            <person name="Martinez A.T."/>
            <person name="Covert S.F."/>
            <person name="Blanchette R.A."/>
            <person name="Cullen D."/>
        </authorList>
    </citation>
    <scope>NUCLEOTIDE SEQUENCE [LARGE SCALE GENOMIC DNA]</scope>
    <source>
        <strain evidence="2 3">11061_1 CR5-6</strain>
    </source>
</reference>
<feature type="compositionally biased region" description="Polar residues" evidence="1">
    <location>
        <begin position="256"/>
        <end position="267"/>
    </location>
</feature>
<dbReference type="PANTHER" id="PTHR31902">
    <property type="entry name" value="ACTIN PATCHES DISTAL PROTEIN 1"/>
    <property type="match status" value="1"/>
</dbReference>
<proteinExistence type="predicted"/>
<dbReference type="EMBL" id="KN840467">
    <property type="protein sequence ID" value="KIP09360.1"/>
    <property type="molecule type" value="Genomic_DNA"/>
</dbReference>
<gene>
    <name evidence="2" type="ORF">PHLGIDRAFT_67712</name>
</gene>
<protein>
    <recommendedName>
        <fullName evidence="4">Sucraseferredoxin-like protein</fullName>
    </recommendedName>
</protein>
<feature type="region of interest" description="Disordered" evidence="1">
    <location>
        <begin position="240"/>
        <end position="267"/>
    </location>
</feature>
<dbReference type="Gene3D" id="3.40.30.10">
    <property type="entry name" value="Glutaredoxin"/>
    <property type="match status" value="1"/>
</dbReference>